<sequence>MKKQLIVCRFKSKEYKLLKRLAKEKNMSVRKYIKKLILEYSN</sequence>
<dbReference type="AlphaFoldDB" id="A0A0G4KA77"/>
<reference evidence="2" key="1">
    <citation type="submission" date="2015-04" db="EMBL/GenBank/DDBJ databases">
        <authorList>
            <person name="Mushtaq Mamoona"/>
        </authorList>
    </citation>
    <scope>NUCLEOTIDE SEQUENCE [LARGE SCALE GENOMIC DNA]</scope>
    <source>
        <strain evidence="2">AN4859/03</strain>
    </source>
</reference>
<proteinExistence type="predicted"/>
<accession>A0A0G4KA77</accession>
<dbReference type="Proteomes" id="UP000043763">
    <property type="component" value="Unassembled WGS sequence"/>
</dbReference>
<dbReference type="RefSeq" id="WP_260849058.1">
    <property type="nucleotide sequence ID" value="NZ_CVLB01000003.1"/>
</dbReference>
<dbReference type="EMBL" id="CVLB01000003">
    <property type="protein sequence ID" value="CRF35409.1"/>
    <property type="molecule type" value="Genomic_DNA"/>
</dbReference>
<keyword evidence="2" id="KW-1185">Reference proteome</keyword>
<organism evidence="1 2">
    <name type="scientific">Brachyspira suanatina</name>
    <dbReference type="NCBI Taxonomy" id="381802"/>
    <lineage>
        <taxon>Bacteria</taxon>
        <taxon>Pseudomonadati</taxon>
        <taxon>Spirochaetota</taxon>
        <taxon>Spirochaetia</taxon>
        <taxon>Brachyspirales</taxon>
        <taxon>Brachyspiraceae</taxon>
        <taxon>Brachyspira</taxon>
    </lineage>
</organism>
<name>A0A0G4KA77_9SPIR</name>
<evidence type="ECO:0000313" key="2">
    <source>
        <dbReference type="Proteomes" id="UP000043763"/>
    </source>
</evidence>
<protein>
    <submittedName>
        <fullName evidence="1">Uncharacterized protein</fullName>
    </submittedName>
</protein>
<gene>
    <name evidence="1" type="ORF">BRSU_2635</name>
</gene>
<evidence type="ECO:0000313" key="1">
    <source>
        <dbReference type="EMBL" id="CRF35409.1"/>
    </source>
</evidence>